<dbReference type="GO" id="GO:0005762">
    <property type="term" value="C:mitochondrial large ribosomal subunit"/>
    <property type="evidence" value="ECO:0007669"/>
    <property type="project" value="TreeGrafter"/>
</dbReference>
<proteinExistence type="inferred from homology"/>
<keyword evidence="5" id="KW-0687">Ribonucleoprotein</keyword>
<protein>
    <recommendedName>
        <fullName evidence="6">Large ribosomal subunit protein uL23m</fullName>
    </recommendedName>
    <alternativeName>
        <fullName evidence="7">39S ribosomal protein L23, mitochondrial</fullName>
    </alternativeName>
</protein>
<organism evidence="9 10">
    <name type="scientific">Astatotilapia calliptera</name>
    <name type="common">Eastern happy</name>
    <name type="synonym">Chromis callipterus</name>
    <dbReference type="NCBI Taxonomy" id="8154"/>
    <lineage>
        <taxon>Eukaryota</taxon>
        <taxon>Metazoa</taxon>
        <taxon>Chordata</taxon>
        <taxon>Craniata</taxon>
        <taxon>Vertebrata</taxon>
        <taxon>Euteleostomi</taxon>
        <taxon>Actinopterygii</taxon>
        <taxon>Neopterygii</taxon>
        <taxon>Teleostei</taxon>
        <taxon>Neoteleostei</taxon>
        <taxon>Acanthomorphata</taxon>
        <taxon>Ovalentaria</taxon>
        <taxon>Cichlomorphae</taxon>
        <taxon>Cichliformes</taxon>
        <taxon>Cichlidae</taxon>
        <taxon>African cichlids</taxon>
        <taxon>Pseudocrenilabrinae</taxon>
        <taxon>Haplochromini</taxon>
        <taxon>Astatotilapia</taxon>
    </lineage>
</organism>
<keyword evidence="10" id="KW-1185">Reference proteome</keyword>
<dbReference type="GeneTree" id="ENSGT00390000007739"/>
<dbReference type="SUPFAM" id="SSF54189">
    <property type="entry name" value="Ribosomal proteins S24e, L23 and L15e"/>
    <property type="match status" value="1"/>
</dbReference>
<evidence type="ECO:0000256" key="8">
    <source>
        <dbReference type="SAM" id="MobiDB-lite"/>
    </source>
</evidence>
<dbReference type="Pfam" id="PF00276">
    <property type="entry name" value="Ribosomal_L23"/>
    <property type="match status" value="1"/>
</dbReference>
<dbReference type="GO" id="GO:0003735">
    <property type="term" value="F:structural constituent of ribosome"/>
    <property type="evidence" value="ECO:0007669"/>
    <property type="project" value="InterPro"/>
</dbReference>
<keyword evidence="3" id="KW-0689">Ribosomal protein</keyword>
<sequence length="181" mass="21533">MPVTRLLYPLYQLGNPQLRIFRPSWFLTLVRPGKEQPQDTVQFRIPMEMTKYDIKNYLEKIYNVPVGVVRTRIQFGSNKKRNHLNQKVKQPDYKVAYVQLCLRSGFWIPRWQCARVQRDTEDLGVFQALGQTFTFPDIFPEKERAPAEGSMEEMQEKFMEDEKQRQKLDPRRGGVTEWFGL</sequence>
<feature type="region of interest" description="Disordered" evidence="8">
    <location>
        <begin position="145"/>
        <end position="181"/>
    </location>
</feature>
<reference evidence="10" key="2">
    <citation type="submission" date="2023-03" db="EMBL/GenBank/DDBJ databases">
        <authorList>
            <consortium name="Wellcome Sanger Institute Data Sharing"/>
        </authorList>
    </citation>
    <scope>NUCLEOTIDE SEQUENCE [LARGE SCALE GENOMIC DNA]</scope>
</reference>
<evidence type="ECO:0000313" key="10">
    <source>
        <dbReference type="Proteomes" id="UP000265100"/>
    </source>
</evidence>
<evidence type="ECO:0000256" key="6">
    <source>
        <dbReference type="ARBA" id="ARBA00039977"/>
    </source>
</evidence>
<evidence type="ECO:0000256" key="7">
    <source>
        <dbReference type="ARBA" id="ARBA00041375"/>
    </source>
</evidence>
<reference evidence="9 10" key="1">
    <citation type="submission" date="2018-05" db="EMBL/GenBank/DDBJ databases">
        <authorList>
            <person name="Datahose"/>
        </authorList>
    </citation>
    <scope>NUCLEOTIDE SEQUENCE</scope>
</reference>
<dbReference type="Gene3D" id="3.30.70.330">
    <property type="match status" value="2"/>
</dbReference>
<dbReference type="AlphaFoldDB" id="A0AAX7V3T5"/>
<name>A0AAX7V3T5_ASTCA</name>
<dbReference type="Ensembl" id="ENSACLT00000065892.1">
    <property type="protein sequence ID" value="ENSACLP00000077138.1"/>
    <property type="gene ID" value="ENSACLG00000002565.2"/>
</dbReference>
<reference evidence="9" key="4">
    <citation type="submission" date="2025-09" db="UniProtKB">
        <authorList>
            <consortium name="Ensembl"/>
        </authorList>
    </citation>
    <scope>IDENTIFICATION</scope>
</reference>
<evidence type="ECO:0000256" key="2">
    <source>
        <dbReference type="ARBA" id="ARBA00006700"/>
    </source>
</evidence>
<dbReference type="PANTHER" id="PTHR12059:SF5">
    <property type="entry name" value="LARGE RIBOSOMAL SUBUNIT PROTEIN UL23M"/>
    <property type="match status" value="1"/>
</dbReference>
<dbReference type="InterPro" id="IPR012677">
    <property type="entry name" value="Nucleotide-bd_a/b_plait_sf"/>
</dbReference>
<evidence type="ECO:0000256" key="4">
    <source>
        <dbReference type="ARBA" id="ARBA00023128"/>
    </source>
</evidence>
<dbReference type="InterPro" id="IPR013025">
    <property type="entry name" value="Ribosomal_uL23-like"/>
</dbReference>
<evidence type="ECO:0000256" key="1">
    <source>
        <dbReference type="ARBA" id="ARBA00004173"/>
    </source>
</evidence>
<feature type="compositionally biased region" description="Basic and acidic residues" evidence="8">
    <location>
        <begin position="154"/>
        <end position="174"/>
    </location>
</feature>
<reference evidence="9" key="3">
    <citation type="submission" date="2025-08" db="UniProtKB">
        <authorList>
            <consortium name="Ensembl"/>
        </authorList>
    </citation>
    <scope>IDENTIFICATION</scope>
</reference>
<dbReference type="GO" id="GO:0032543">
    <property type="term" value="P:mitochondrial translation"/>
    <property type="evidence" value="ECO:0007669"/>
    <property type="project" value="TreeGrafter"/>
</dbReference>
<dbReference type="Proteomes" id="UP000265100">
    <property type="component" value="Chromosome 7"/>
</dbReference>
<comment type="subcellular location">
    <subcellularLocation>
        <location evidence="1">Mitochondrion</location>
    </subcellularLocation>
</comment>
<dbReference type="InterPro" id="IPR012678">
    <property type="entry name" value="Ribosomal_uL23/eL15/eS24_sf"/>
</dbReference>
<evidence type="ECO:0000256" key="3">
    <source>
        <dbReference type="ARBA" id="ARBA00022980"/>
    </source>
</evidence>
<dbReference type="PANTHER" id="PTHR12059">
    <property type="entry name" value="RIBOSOMAL PROTEIN L23-RELATED"/>
    <property type="match status" value="1"/>
</dbReference>
<evidence type="ECO:0000313" key="9">
    <source>
        <dbReference type="Ensembl" id="ENSACLP00000077138.1"/>
    </source>
</evidence>
<evidence type="ECO:0000256" key="5">
    <source>
        <dbReference type="ARBA" id="ARBA00023274"/>
    </source>
</evidence>
<dbReference type="FunFam" id="3.30.70.330:FF:000284">
    <property type="entry name" value="39S ribosomal protein L23, mitochondrial"/>
    <property type="match status" value="1"/>
</dbReference>
<accession>A0AAX7V3T5</accession>
<keyword evidence="4" id="KW-0496">Mitochondrion</keyword>
<comment type="similarity">
    <text evidence="2">Belongs to the universal ribosomal protein uL23 family.</text>
</comment>